<dbReference type="OrthoDB" id="7464126at2759"/>
<dbReference type="PROSITE" id="PS50297">
    <property type="entry name" value="ANK_REP_REGION"/>
    <property type="match status" value="1"/>
</dbReference>
<dbReference type="PROSITE" id="PS50088">
    <property type="entry name" value="ANK_REPEAT"/>
    <property type="match status" value="1"/>
</dbReference>
<gene>
    <name evidence="5" type="ORF">BHQ10_006140</name>
</gene>
<sequence>MGLSKLFKKKNPKSQNTSAVQNDQSTKQIPLSDIGPEQLGIVVANSTNPAYQEAWNQHWMTLDKSEWDDWSFKRIPSPSQVQKTIQDMDKLHRKMNPSRRVADPMLRFFKAIETVMAGAVIGIQAYPEVSSIVVGVVRVIINVAMNYFNYYVKLSKLLEELVDDIEVLDRYTRDNAKSPELHETLVALYTNILAFCRHARRVFCIQDQERSLSSFAVLVKVQWAPFEEEFGEIRSNLNRYTAKLGRLTAVITMNTALDIKEELKNTSSTHAQNERKEFLDWICKDKIEEIHNIVRKQRLADTGSFIFKNKAYLTWVSEQNTRPLWIYGAAGTGKSVIAQGGDQNNYTVAYVYIKGEDTDLRSSPDRMVSMLIKQLCWKLKTLPDETLHYYRQCKKDARLPVLDKLTAMFVECVGSLSHAFVIIDGLDECEEKFRKPILDFVCATSQQSNSKFLVTSRWEWDIKRAFSRIKSLVIPNITSDQKDIVKVVRHRVEKELGHLSSDTQEFIIQQLVEKSNGMDAVGLVNEHEKIKYDESELTAVTKKLIRVTNFGLQRVRPIHFSLKEFVVDSQSGLPLELQDMIPDTETANARMASPNALEIFATVQWAPFEKQFGQIRDNLQHQIENLNIVSNAVTMKSVLKFEEYMNKKQSLKAQNERRDFLGWICKHDVETLHDEASNKRYKDTGSWLIETQAFKSWISQEKENILWLSGPPGTGKSILASVAINHLIERSKNSKDTVIYAYFKGEDANSQYSPTQMISSLIKQLCWALPALPAPAIEFYNKFLMNGRKPSFNDLESLFLKCSKLFERVFIVLDGLDECEQKHRKLILSFVLDLGRQDENVRVFVASRILIDILRAFRRQKVLKVSSRNSLAEGDIARLVKHRVATELSHIDPEVQELVINTVTENSKGMYLWVDLQLTDIAQVPEADIKTQLDHLPAGLEDTSLAQTCFLWAINAKVILNSGTFVDAVSLAHKAALHQTKPYDAHILNEITFGLLTISNLVFIRVRTVHFSLKEFVIDPNANHPDDLRDFLPDTETANAKMAIMCLQHLMSDTEPQDSFHTCLMYCAKYFDSHIQSLTAIPEELWRVLDYIFLERPEILKRILAWRCPSQGWDYPNIACMGNPKYVDPDIFMQCTKLHEIPAIWTRYRIADRSLRNYPIDNIFLATLHGLDDILKKMISQSVYINKATADRFTPLHLAIGLSDDSEQTYSAVKILLDAGADWNYDARHVPSGNPREDYQTPLNAALSYQVYAAVKIIVKHESFNLAVYMKTIPAKCADYIRILVAQGADINLRDEYGDTALRIARDDGRQDCVEILEELGAVE</sequence>
<dbReference type="SMART" id="SM00248">
    <property type="entry name" value="ANK"/>
    <property type="match status" value="2"/>
</dbReference>
<evidence type="ECO:0000256" key="2">
    <source>
        <dbReference type="PROSITE-ProRule" id="PRU00023"/>
    </source>
</evidence>
<protein>
    <recommendedName>
        <fullName evidence="4">Nephrocystin 3-like N-terminal domain-containing protein</fullName>
    </recommendedName>
</protein>
<feature type="region of interest" description="Disordered" evidence="3">
    <location>
        <begin position="1"/>
        <end position="31"/>
    </location>
</feature>
<proteinExistence type="predicted"/>
<dbReference type="InterPro" id="IPR036770">
    <property type="entry name" value="Ankyrin_rpt-contain_sf"/>
</dbReference>
<dbReference type="PANTHER" id="PTHR10039">
    <property type="entry name" value="AMELOGENIN"/>
    <property type="match status" value="1"/>
</dbReference>
<evidence type="ECO:0000313" key="6">
    <source>
        <dbReference type="Proteomes" id="UP000249363"/>
    </source>
</evidence>
<reference evidence="5 6" key="1">
    <citation type="journal article" date="2017" name="Biotechnol. Biofuels">
        <title>Differential beta-glucosidase expression as a function of carbon source availability in Talaromyces amestolkiae: a genomic and proteomic approach.</title>
        <authorList>
            <person name="de Eugenio L.I."/>
            <person name="Mendez-Liter J.A."/>
            <person name="Nieto-Dominguez M."/>
            <person name="Alonso L."/>
            <person name="Gil-Munoz J."/>
            <person name="Barriuso J."/>
            <person name="Prieto A."/>
            <person name="Martinez M.J."/>
        </authorList>
    </citation>
    <scope>NUCLEOTIDE SEQUENCE [LARGE SCALE GENOMIC DNA]</scope>
    <source>
        <strain evidence="5 6">CIB</strain>
    </source>
</reference>
<dbReference type="SUPFAM" id="SSF52540">
    <property type="entry name" value="P-loop containing nucleoside triphosphate hydrolases"/>
    <property type="match status" value="2"/>
</dbReference>
<keyword evidence="6" id="KW-1185">Reference proteome</keyword>
<dbReference type="Proteomes" id="UP000249363">
    <property type="component" value="Unassembled WGS sequence"/>
</dbReference>
<feature type="domain" description="Nephrocystin 3-like N-terminal" evidence="4">
    <location>
        <begin position="683"/>
        <end position="848"/>
    </location>
</feature>
<dbReference type="GeneID" id="63795356"/>
<feature type="compositionally biased region" description="Polar residues" evidence="3">
    <location>
        <begin position="13"/>
        <end position="29"/>
    </location>
</feature>
<dbReference type="Pfam" id="PF24883">
    <property type="entry name" value="NPHP3_N"/>
    <property type="match status" value="2"/>
</dbReference>
<feature type="compositionally biased region" description="Basic residues" evidence="3">
    <location>
        <begin position="1"/>
        <end position="12"/>
    </location>
</feature>
<evidence type="ECO:0000256" key="3">
    <source>
        <dbReference type="SAM" id="MobiDB-lite"/>
    </source>
</evidence>
<evidence type="ECO:0000259" key="4">
    <source>
        <dbReference type="Pfam" id="PF24883"/>
    </source>
</evidence>
<keyword evidence="2" id="KW-0040">ANK repeat</keyword>
<dbReference type="Gene3D" id="1.25.40.20">
    <property type="entry name" value="Ankyrin repeat-containing domain"/>
    <property type="match status" value="2"/>
</dbReference>
<dbReference type="Gene3D" id="3.40.50.300">
    <property type="entry name" value="P-loop containing nucleotide triphosphate hydrolases"/>
    <property type="match status" value="2"/>
</dbReference>
<dbReference type="SUPFAM" id="SSF48403">
    <property type="entry name" value="Ankyrin repeat"/>
    <property type="match status" value="1"/>
</dbReference>
<keyword evidence="1" id="KW-0677">Repeat</keyword>
<evidence type="ECO:0000256" key="1">
    <source>
        <dbReference type="ARBA" id="ARBA00022737"/>
    </source>
</evidence>
<dbReference type="Pfam" id="PF00023">
    <property type="entry name" value="Ank"/>
    <property type="match status" value="1"/>
</dbReference>
<accession>A0A364L2U7</accession>
<dbReference type="InterPro" id="IPR027417">
    <property type="entry name" value="P-loop_NTPase"/>
</dbReference>
<dbReference type="PANTHER" id="PTHR10039:SF16">
    <property type="entry name" value="GPI INOSITOL-DEACYLASE"/>
    <property type="match status" value="1"/>
</dbReference>
<feature type="repeat" description="ANK" evidence="2">
    <location>
        <begin position="1191"/>
        <end position="1228"/>
    </location>
</feature>
<dbReference type="RefSeq" id="XP_040734644.1">
    <property type="nucleotide sequence ID" value="XM_040878694.1"/>
</dbReference>
<dbReference type="InterPro" id="IPR002110">
    <property type="entry name" value="Ankyrin_rpt"/>
</dbReference>
<dbReference type="InterPro" id="IPR056884">
    <property type="entry name" value="NPHP3-like_N"/>
</dbReference>
<organism evidence="5 6">
    <name type="scientific">Talaromyces amestolkiae</name>
    <dbReference type="NCBI Taxonomy" id="1196081"/>
    <lineage>
        <taxon>Eukaryota</taxon>
        <taxon>Fungi</taxon>
        <taxon>Dikarya</taxon>
        <taxon>Ascomycota</taxon>
        <taxon>Pezizomycotina</taxon>
        <taxon>Eurotiomycetes</taxon>
        <taxon>Eurotiomycetidae</taxon>
        <taxon>Eurotiales</taxon>
        <taxon>Trichocomaceae</taxon>
        <taxon>Talaromyces</taxon>
        <taxon>Talaromyces sect. Talaromyces</taxon>
    </lineage>
</organism>
<comment type="caution">
    <text evidence="5">The sequence shown here is derived from an EMBL/GenBank/DDBJ whole genome shotgun (WGS) entry which is preliminary data.</text>
</comment>
<name>A0A364L2U7_TALAM</name>
<evidence type="ECO:0000313" key="5">
    <source>
        <dbReference type="EMBL" id="RAO70128.1"/>
    </source>
</evidence>
<dbReference type="STRING" id="1196081.A0A364L2U7"/>
<feature type="domain" description="Nephrocystin 3-like N-terminal" evidence="4">
    <location>
        <begin position="301"/>
        <end position="457"/>
    </location>
</feature>
<dbReference type="EMBL" id="MIKG01000011">
    <property type="protein sequence ID" value="RAO70128.1"/>
    <property type="molecule type" value="Genomic_DNA"/>
</dbReference>